<evidence type="ECO:0000256" key="2">
    <source>
        <dbReference type="ARBA" id="ARBA00023125"/>
    </source>
</evidence>
<accession>A0A1I8IM06</accession>
<dbReference type="AlphaFoldDB" id="A0A1I8IM06"/>
<dbReference type="PANTHER" id="PTHR12611">
    <property type="entry name" value="PUR-TRANSCRIPTIONAL ACTIVATOR"/>
    <property type="match status" value="1"/>
</dbReference>
<keyword evidence="3" id="KW-1185">Reference proteome</keyword>
<dbReference type="FunFam" id="3.30.2450.30:FF:000003">
    <property type="entry name" value="Histone acetyltransferase"/>
    <property type="match status" value="1"/>
</dbReference>
<dbReference type="WBParaSite" id="maker-uti_cns_0013715-snap-gene-0.2-mRNA-1">
    <property type="protein sequence ID" value="maker-uti_cns_0013715-snap-gene-0.2-mRNA-1"/>
    <property type="gene ID" value="maker-uti_cns_0013715-snap-gene-0.2"/>
</dbReference>
<organism evidence="3 4">
    <name type="scientific">Macrostomum lignano</name>
    <dbReference type="NCBI Taxonomy" id="282301"/>
    <lineage>
        <taxon>Eukaryota</taxon>
        <taxon>Metazoa</taxon>
        <taxon>Spiralia</taxon>
        <taxon>Lophotrochozoa</taxon>
        <taxon>Platyhelminthes</taxon>
        <taxon>Rhabditophora</taxon>
        <taxon>Macrostomorpha</taxon>
        <taxon>Macrostomida</taxon>
        <taxon>Macrostomidae</taxon>
        <taxon>Macrostomum</taxon>
    </lineage>
</organism>
<protein>
    <submittedName>
        <fullName evidence="4">Transcriptional activator protein Pur-alpha</fullName>
    </submittedName>
</protein>
<dbReference type="OrthoDB" id="523901at2759"/>
<sequence>MYNSGRDARDGDSVNAEKEIASRNVQMQAKRFYLDVKQNRRGRFLKIAEVGASGQKSRILMGMSTTTEFREKLDELIKYHKQTDSGATDGGDQHAFKFRSETIVRENRRYFLDLKENQRGKFLRIAQQVSPSGMRNQIAVPVQGLEDMRDRLVELMEECGTDDMAEGVERLPAPKSLRVDNKMFYFDVGANRRGMFLRLSEVRANFRTAVTVPEKSWASVRDILDEYIGKMAEENKEGAKEADEKEQ</sequence>
<dbReference type="Gene3D" id="3.30.2450.30">
    <property type="match status" value="1"/>
</dbReference>
<dbReference type="PANTHER" id="PTHR12611:SF0">
    <property type="entry name" value="PURINE-RICH BINDING PROTEIN-ALPHA, ISOFORM B"/>
    <property type="match status" value="1"/>
</dbReference>
<proteinExistence type="inferred from homology"/>
<reference evidence="4" key="1">
    <citation type="submission" date="2016-11" db="UniProtKB">
        <authorList>
            <consortium name="WormBaseParasite"/>
        </authorList>
    </citation>
    <scope>IDENTIFICATION</scope>
</reference>
<dbReference type="InterPro" id="IPR006628">
    <property type="entry name" value="PUR-bd_fam"/>
</dbReference>
<evidence type="ECO:0000313" key="3">
    <source>
        <dbReference type="Proteomes" id="UP000095280"/>
    </source>
</evidence>
<dbReference type="Proteomes" id="UP000095280">
    <property type="component" value="Unplaced"/>
</dbReference>
<dbReference type="GO" id="GO:0032422">
    <property type="term" value="F:purine-rich negative regulatory element binding"/>
    <property type="evidence" value="ECO:0007669"/>
    <property type="project" value="InterPro"/>
</dbReference>
<dbReference type="GO" id="GO:0000981">
    <property type="term" value="F:DNA-binding transcription factor activity, RNA polymerase II-specific"/>
    <property type="evidence" value="ECO:0007669"/>
    <property type="project" value="TreeGrafter"/>
</dbReference>
<dbReference type="Pfam" id="PF04845">
    <property type="entry name" value="PurA"/>
    <property type="match status" value="1"/>
</dbReference>
<dbReference type="STRING" id="282301.A0A1I8IM06"/>
<dbReference type="GO" id="GO:0000977">
    <property type="term" value="F:RNA polymerase II transcription regulatory region sequence-specific DNA binding"/>
    <property type="evidence" value="ECO:0007669"/>
    <property type="project" value="InterPro"/>
</dbReference>
<evidence type="ECO:0000256" key="1">
    <source>
        <dbReference type="ARBA" id="ARBA00009251"/>
    </source>
</evidence>
<dbReference type="GO" id="GO:0005634">
    <property type="term" value="C:nucleus"/>
    <property type="evidence" value="ECO:0007669"/>
    <property type="project" value="TreeGrafter"/>
</dbReference>
<dbReference type="SMART" id="SM00712">
    <property type="entry name" value="PUR"/>
    <property type="match status" value="3"/>
</dbReference>
<comment type="similarity">
    <text evidence="1">Belongs to the PUR DNA-binding protein family.</text>
</comment>
<name>A0A1I8IM06_9PLAT</name>
<dbReference type="Gene3D" id="3.10.450.700">
    <property type="match status" value="1"/>
</dbReference>
<keyword evidence="2" id="KW-0238">DNA-binding</keyword>
<evidence type="ECO:0000313" key="4">
    <source>
        <dbReference type="WBParaSite" id="maker-uti_cns_0013715-snap-gene-0.2-mRNA-1"/>
    </source>
</evidence>